<protein>
    <submittedName>
        <fullName evidence="1">Uncharacterized protein</fullName>
    </submittedName>
</protein>
<dbReference type="GeneID" id="36518627"/>
<gene>
    <name evidence="1" type="ORF">BDW47DRAFT_100576</name>
</gene>
<dbReference type="AlphaFoldDB" id="A0A2I2FKK4"/>
<evidence type="ECO:0000313" key="1">
    <source>
        <dbReference type="EMBL" id="PLB41150.1"/>
    </source>
</evidence>
<keyword evidence="2" id="KW-1185">Reference proteome</keyword>
<accession>A0A2I2FKK4</accession>
<dbReference type="EMBL" id="KZ559122">
    <property type="protein sequence ID" value="PLB41150.1"/>
    <property type="molecule type" value="Genomic_DNA"/>
</dbReference>
<organism evidence="1 2">
    <name type="scientific">Aspergillus candidus</name>
    <dbReference type="NCBI Taxonomy" id="41067"/>
    <lineage>
        <taxon>Eukaryota</taxon>
        <taxon>Fungi</taxon>
        <taxon>Dikarya</taxon>
        <taxon>Ascomycota</taxon>
        <taxon>Pezizomycotina</taxon>
        <taxon>Eurotiomycetes</taxon>
        <taxon>Eurotiomycetidae</taxon>
        <taxon>Eurotiales</taxon>
        <taxon>Aspergillaceae</taxon>
        <taxon>Aspergillus</taxon>
        <taxon>Aspergillus subgen. Circumdati</taxon>
    </lineage>
</organism>
<evidence type="ECO:0000313" key="2">
    <source>
        <dbReference type="Proteomes" id="UP000234585"/>
    </source>
</evidence>
<dbReference type="Proteomes" id="UP000234585">
    <property type="component" value="Unassembled WGS sequence"/>
</dbReference>
<proteinExistence type="predicted"/>
<reference evidence="1 2" key="1">
    <citation type="submission" date="2017-12" db="EMBL/GenBank/DDBJ databases">
        <authorList>
            <consortium name="DOE Joint Genome Institute"/>
            <person name="Haridas S."/>
            <person name="Kjaerbolling I."/>
            <person name="Vesth T.C."/>
            <person name="Frisvad J.C."/>
            <person name="Nybo J.L."/>
            <person name="Theobald S."/>
            <person name="Kuo A."/>
            <person name="Bowyer P."/>
            <person name="Matsuda Y."/>
            <person name="Mondo S."/>
            <person name="Lyhne E.K."/>
            <person name="Kogle M.E."/>
            <person name="Clum A."/>
            <person name="Lipzen A."/>
            <person name="Salamov A."/>
            <person name="Ngan C.Y."/>
            <person name="Daum C."/>
            <person name="Chiniquy J."/>
            <person name="Barry K."/>
            <person name="LaButti K."/>
            <person name="Simmons B.A."/>
            <person name="Magnuson J.K."/>
            <person name="Mortensen U.H."/>
            <person name="Larsen T.O."/>
            <person name="Grigoriev I.V."/>
            <person name="Baker S.E."/>
            <person name="Andersen M.R."/>
            <person name="Nordberg H.P."/>
            <person name="Cantor M.N."/>
            <person name="Hua S.X."/>
        </authorList>
    </citation>
    <scope>NUCLEOTIDE SEQUENCE [LARGE SCALE GENOMIC DNA]</scope>
    <source>
        <strain evidence="1 2">CBS 102.13</strain>
    </source>
</reference>
<dbReference type="RefSeq" id="XP_024675162.1">
    <property type="nucleotide sequence ID" value="XM_024811467.1"/>
</dbReference>
<name>A0A2I2FKK4_ASPCN</name>
<sequence>MLRQSWTQGNQTLRLVPHTLHTFGATCCGRIIIWIGVTCQRMDLTCRIFFSFSSGGSPYFPMGGGSIPTWLIQP</sequence>